<dbReference type="PANTHER" id="PTHR44835">
    <property type="entry name" value="UDP-N-ACETYLGLUCOSAMINE--PEPTIDE N-ACETYLGLUCOSAMINYLTRANSFERASE SPINDLY-RELATED"/>
    <property type="match status" value="1"/>
</dbReference>
<gene>
    <name evidence="11" type="ORF">SAMN05192564_105243</name>
</gene>
<feature type="domain" description="O-GlcNAc transferase C-terminal" evidence="10">
    <location>
        <begin position="414"/>
        <end position="596"/>
    </location>
</feature>
<feature type="repeat" description="TPR" evidence="8">
    <location>
        <begin position="129"/>
        <end position="162"/>
    </location>
</feature>
<keyword evidence="4" id="KW-0328">Glycosyltransferase</keyword>
<dbReference type="GO" id="GO:0097363">
    <property type="term" value="F:protein O-acetylglucosaminyltransferase activity"/>
    <property type="evidence" value="ECO:0007669"/>
    <property type="project" value="UniProtKB-EC"/>
</dbReference>
<dbReference type="UniPathway" id="UPA00378"/>
<proteinExistence type="inferred from homology"/>
<feature type="region of interest" description="Disordered" evidence="9">
    <location>
        <begin position="1"/>
        <end position="21"/>
    </location>
</feature>
<dbReference type="SMART" id="SM00028">
    <property type="entry name" value="TPR"/>
    <property type="match status" value="5"/>
</dbReference>
<evidence type="ECO:0000313" key="12">
    <source>
        <dbReference type="Proteomes" id="UP000198638"/>
    </source>
</evidence>
<feature type="repeat" description="TPR" evidence="8">
    <location>
        <begin position="95"/>
        <end position="128"/>
    </location>
</feature>
<protein>
    <recommendedName>
        <fullName evidence="3">protein O-GlcNAc transferase</fullName>
        <ecNumber evidence="3">2.4.1.255</ecNumber>
    </recommendedName>
</protein>
<name>A0A1H4G1C1_9BURK</name>
<dbReference type="Pfam" id="PF13432">
    <property type="entry name" value="TPR_16"/>
    <property type="match status" value="2"/>
</dbReference>
<reference evidence="12" key="1">
    <citation type="submission" date="2016-10" db="EMBL/GenBank/DDBJ databases">
        <authorList>
            <person name="Varghese N."/>
            <person name="Submissions S."/>
        </authorList>
    </citation>
    <scope>NUCLEOTIDE SEQUENCE [LARGE SCALE GENOMIC DNA]</scope>
    <source>
        <strain evidence="12">LMG 24000</strain>
    </source>
</reference>
<dbReference type="SUPFAM" id="SSF53756">
    <property type="entry name" value="UDP-Glycosyltransferase/glycogen phosphorylase"/>
    <property type="match status" value="1"/>
</dbReference>
<comment type="similarity">
    <text evidence="2">Belongs to the glycosyltransferase 41 family. O-GlcNAc transferase subfamily.</text>
</comment>
<keyword evidence="6" id="KW-0677">Repeat</keyword>
<comment type="pathway">
    <text evidence="1">Protein modification; protein glycosylation.</text>
</comment>
<dbReference type="EC" id="2.4.1.255" evidence="3"/>
<organism evidence="11 12">
    <name type="scientific">Paraburkholderia sartisoli</name>
    <dbReference type="NCBI Taxonomy" id="83784"/>
    <lineage>
        <taxon>Bacteria</taxon>
        <taxon>Pseudomonadati</taxon>
        <taxon>Pseudomonadota</taxon>
        <taxon>Betaproteobacteria</taxon>
        <taxon>Burkholderiales</taxon>
        <taxon>Burkholderiaceae</taxon>
        <taxon>Paraburkholderia</taxon>
    </lineage>
</organism>
<dbReference type="Gene3D" id="3.40.50.2000">
    <property type="entry name" value="Glycogen Phosphorylase B"/>
    <property type="match status" value="1"/>
</dbReference>
<dbReference type="InterPro" id="IPR019734">
    <property type="entry name" value="TPR_rpt"/>
</dbReference>
<dbReference type="OrthoDB" id="101857at2"/>
<feature type="repeat" description="TPR" evidence="8">
    <location>
        <begin position="163"/>
        <end position="196"/>
    </location>
</feature>
<dbReference type="PROSITE" id="PS50005">
    <property type="entry name" value="TPR"/>
    <property type="match status" value="3"/>
</dbReference>
<dbReference type="InterPro" id="IPR029489">
    <property type="entry name" value="OGT/SEC/SPY_C"/>
</dbReference>
<dbReference type="Pfam" id="PF00515">
    <property type="entry name" value="TPR_1"/>
    <property type="match status" value="1"/>
</dbReference>
<dbReference type="EMBL" id="FNRQ01000005">
    <property type="protein sequence ID" value="SEB03389.1"/>
    <property type="molecule type" value="Genomic_DNA"/>
</dbReference>
<evidence type="ECO:0000259" key="10">
    <source>
        <dbReference type="Pfam" id="PF13844"/>
    </source>
</evidence>
<evidence type="ECO:0000256" key="2">
    <source>
        <dbReference type="ARBA" id="ARBA00005386"/>
    </source>
</evidence>
<evidence type="ECO:0000256" key="5">
    <source>
        <dbReference type="ARBA" id="ARBA00022679"/>
    </source>
</evidence>
<dbReference type="InterPro" id="IPR011990">
    <property type="entry name" value="TPR-like_helical_dom_sf"/>
</dbReference>
<dbReference type="Gene3D" id="1.25.40.10">
    <property type="entry name" value="Tetratricopeptide repeat domain"/>
    <property type="match status" value="2"/>
</dbReference>
<evidence type="ECO:0000256" key="4">
    <source>
        <dbReference type="ARBA" id="ARBA00022676"/>
    </source>
</evidence>
<dbReference type="STRING" id="83784.SAMN05192564_105243"/>
<evidence type="ECO:0000256" key="8">
    <source>
        <dbReference type="PROSITE-ProRule" id="PRU00339"/>
    </source>
</evidence>
<dbReference type="SUPFAM" id="SSF48452">
    <property type="entry name" value="TPR-like"/>
    <property type="match status" value="1"/>
</dbReference>
<feature type="compositionally biased region" description="Polar residues" evidence="9">
    <location>
        <begin position="1"/>
        <end position="19"/>
    </location>
</feature>
<evidence type="ECO:0000256" key="1">
    <source>
        <dbReference type="ARBA" id="ARBA00004922"/>
    </source>
</evidence>
<evidence type="ECO:0000256" key="6">
    <source>
        <dbReference type="ARBA" id="ARBA00022737"/>
    </source>
</evidence>
<keyword evidence="7 8" id="KW-0802">TPR repeat</keyword>
<dbReference type="PROSITE" id="PS50293">
    <property type="entry name" value="TPR_REGION"/>
    <property type="match status" value="1"/>
</dbReference>
<dbReference type="AlphaFoldDB" id="A0A1H4G1C1"/>
<evidence type="ECO:0000313" key="11">
    <source>
        <dbReference type="EMBL" id="SEB03389.1"/>
    </source>
</evidence>
<evidence type="ECO:0000256" key="7">
    <source>
        <dbReference type="ARBA" id="ARBA00022803"/>
    </source>
</evidence>
<dbReference type="Proteomes" id="UP000198638">
    <property type="component" value="Unassembled WGS sequence"/>
</dbReference>
<keyword evidence="12" id="KW-1185">Reference proteome</keyword>
<dbReference type="Gene3D" id="3.40.50.11380">
    <property type="match status" value="1"/>
</dbReference>
<sequence>MNDPGNQGLSMSENARVSGQLTPTPQTLELTLAEALAHYEADRLAEAQTRLRRVLAIDPEHTDAMHLLGLVANRQGQYETATELIMAAITRKPQALYYFNLGNVMQSNNRPAAAAECFRQAIAMQPDHVDAHNNLGNALRALKKHEAAMQSFCNAINLAPEHAQAYNNLANTLMELDELDAAIEAYRSAIALRPDFAEPHSNLLFALNYLASTTPQQYLDEALRFAAQIRTRAKPWKDWLVDDVPRTGRPLRVGIVSGDLKRHPVGYFIESVVAELDPTRIELIAYPTRTLEDDLTARIKPCFSAWTSIAGMSDEAAAQHIRNDRIDVLLDGAGHTIYNRLPLFAWKPAPVQVSWPGFFACTGLDTIDYVLGDRHVLPVEEESHFIEKPWRLPDSYLCFTPPQDDAQVSPLPMLTNDHVTFGYFGQLAKMTDQVVALWARLLHAVPNAKLFLKAEQLDTAHVRETTLRRFAAHRIDASRLILEGRSPRAEYLAAYNRVDIALSPFPYPGGTTTAEALWMGVPVLCRRGDRFLSHICESFLHSAGLDTWIATDDEDYLARAIAFAADRAGLAALRAGLREQVVASPLCDAPRFARNLEAALHDMWAQHVTAVQEVAE</sequence>
<dbReference type="PANTHER" id="PTHR44835:SF1">
    <property type="entry name" value="PROTEIN O-GLCNAC TRANSFERASE"/>
    <property type="match status" value="1"/>
</dbReference>
<evidence type="ECO:0000256" key="9">
    <source>
        <dbReference type="SAM" id="MobiDB-lite"/>
    </source>
</evidence>
<accession>A0A1H4G1C1</accession>
<keyword evidence="5 11" id="KW-0808">Transferase</keyword>
<dbReference type="InterPro" id="IPR051939">
    <property type="entry name" value="Glycosyltr_41/O-GlcNAc_trsf"/>
</dbReference>
<feature type="domain" description="O-GlcNAc transferase C-terminal" evidence="10">
    <location>
        <begin position="242"/>
        <end position="397"/>
    </location>
</feature>
<dbReference type="Pfam" id="PF13844">
    <property type="entry name" value="Glyco_transf_41"/>
    <property type="match status" value="2"/>
</dbReference>
<evidence type="ECO:0000256" key="3">
    <source>
        <dbReference type="ARBA" id="ARBA00011970"/>
    </source>
</evidence>